<gene>
    <name evidence="1" type="ORF">EO081_00065</name>
</gene>
<dbReference type="Proteomes" id="UP000292347">
    <property type="component" value="Unassembled WGS sequence"/>
</dbReference>
<dbReference type="Pfam" id="PF18951">
    <property type="entry name" value="DUF5695"/>
    <property type="match status" value="1"/>
</dbReference>
<keyword evidence="2" id="KW-1185">Reference proteome</keyword>
<dbReference type="AlphaFoldDB" id="A0A4Q2IYW2"/>
<reference evidence="1 2" key="1">
    <citation type="submission" date="2019-01" db="EMBL/GenBank/DDBJ databases">
        <title>Sphingomonas mucosissima sp. nov. and Sphingomonas desiccabilis sp. nov., from biological soil crusts in the Colorado Plateau, USA.</title>
        <authorList>
            <person name="Zhu D."/>
        </authorList>
    </citation>
    <scope>NUCLEOTIDE SEQUENCE [LARGE SCALE GENOMIC DNA]</scope>
    <source>
        <strain evidence="1 2">CP1D</strain>
    </source>
</reference>
<evidence type="ECO:0000313" key="2">
    <source>
        <dbReference type="Proteomes" id="UP000292347"/>
    </source>
</evidence>
<proteinExistence type="predicted"/>
<sequence length="914" mass="100749">MHVLRTLPLVALLAAVPLVPALQPAWSQEKPVKKVAKPIARTAYRTAEFRMELRSDTGTLARLSPNAEPAFDFVPGARAAERAEDGYVHLGDLNLRLRAPGGAWQDFASSKKRAPIRKLAARPGTLAAADITASMGAGFPLKVERRWATEGKAVALRFTLTNPGSTPVEIGGLGMPMVFDNIITDRELDTAHAQASFVDPYIGRDAGYLQVTRLNGKGPALLVIPERGTPLEAYRPIAEAAHAEPGDIFTDRSPRGQTSEGFYDWTVASKGFADKEWKNAGEQWNTPTSITLTPGETRTIGVRLVQAPSIRGIENTLVQQARPVAVGIPGYVVPTDMDASLFLKSTQPVIRVESEPAGALTATPAAPINGWARYAVRASGWGRARLSITYADNSVQAVSYFITKPLEQAVADLGRFSTTRQWYDDRSDPFRRGPAVMSYDREANRIVTQDARVWIAGLSDEGGAGAWVAAMMKQLNNPVPEEVAKLERMMNETVVGKLQVASGPQAGAVKKSLFYYEPGQHGDYYDPALNWKNWTAWTKKQSDDLGRSYNYPHVAAGHWVMYRLARNHTGLVKAHDWRWYLERAYQTTVAMMRDAPHYAQFGQMEGDVFVDILKDLKREGMAPEAAEMERLMKGRADHWKTLPYPFGSEMAWDSTGQPEVYAWMRYFGHQPQADETREVILAYDPAVPHWGYNGNARRYWDFLYGGKVPRIERQIHHYGSTLNAVPLFDAFRANPKDTHLLRVAYGGLMGGITNIDQEGFSSAAFHAYPDMMKWDAYTGDYGMGFFGNAYATATYLVDDPTFGWLAYGGNLKQQGGTLRVEPKDSARTRLFVAPAGLWLTLEAGKIDAADYDPASGRLTLTLSGKTRFTPAARLLVETTVAGARAYGVDDAKLERGAYTIPLAGSGTHVTLTPR</sequence>
<accession>A0A4Q2IYW2</accession>
<evidence type="ECO:0000313" key="1">
    <source>
        <dbReference type="EMBL" id="RXZ34162.1"/>
    </source>
</evidence>
<protein>
    <submittedName>
        <fullName evidence="1">Uncharacterized protein</fullName>
    </submittedName>
</protein>
<comment type="caution">
    <text evidence="1">The sequence shown here is derived from an EMBL/GenBank/DDBJ whole genome shotgun (WGS) entry which is preliminary data.</text>
</comment>
<name>A0A4Q2IYW2_9SPHN</name>
<dbReference type="OrthoDB" id="2479977at2"/>
<dbReference type="EMBL" id="SDPT01000001">
    <property type="protein sequence ID" value="RXZ34162.1"/>
    <property type="molecule type" value="Genomic_DNA"/>
</dbReference>
<dbReference type="RefSeq" id="WP_129339962.1">
    <property type="nucleotide sequence ID" value="NZ_JACIDD010000001.1"/>
</dbReference>
<organism evidence="1 2">
    <name type="scientific">Sphingomonas desiccabilis</name>
    <dbReference type="NCBI Taxonomy" id="429134"/>
    <lineage>
        <taxon>Bacteria</taxon>
        <taxon>Pseudomonadati</taxon>
        <taxon>Pseudomonadota</taxon>
        <taxon>Alphaproteobacteria</taxon>
        <taxon>Sphingomonadales</taxon>
        <taxon>Sphingomonadaceae</taxon>
        <taxon>Sphingomonas</taxon>
    </lineage>
</organism>
<dbReference type="InterPro" id="IPR043750">
    <property type="entry name" value="DUF5695"/>
</dbReference>